<organism evidence="2 3">
    <name type="scientific">Portunus trituberculatus</name>
    <name type="common">Swimming crab</name>
    <name type="synonym">Neptunus trituberculatus</name>
    <dbReference type="NCBI Taxonomy" id="210409"/>
    <lineage>
        <taxon>Eukaryota</taxon>
        <taxon>Metazoa</taxon>
        <taxon>Ecdysozoa</taxon>
        <taxon>Arthropoda</taxon>
        <taxon>Crustacea</taxon>
        <taxon>Multicrustacea</taxon>
        <taxon>Malacostraca</taxon>
        <taxon>Eumalacostraca</taxon>
        <taxon>Eucarida</taxon>
        <taxon>Decapoda</taxon>
        <taxon>Pleocyemata</taxon>
        <taxon>Brachyura</taxon>
        <taxon>Eubrachyura</taxon>
        <taxon>Portunoidea</taxon>
        <taxon>Portunidae</taxon>
        <taxon>Portuninae</taxon>
        <taxon>Portunus</taxon>
    </lineage>
</organism>
<dbReference type="Proteomes" id="UP000324222">
    <property type="component" value="Unassembled WGS sequence"/>
</dbReference>
<keyword evidence="1" id="KW-1133">Transmembrane helix</keyword>
<sequence>MKEEVLKVTKSVEEEKNYAITLVHLQAAFFILLLGFLLASAAFIAEKIYHRCALYGLAMGMDGAALNFLRHNSIGGSGSLASRERIM</sequence>
<dbReference type="OrthoDB" id="6348242at2759"/>
<name>A0A5B7JFM5_PORTR</name>
<dbReference type="AlphaFoldDB" id="A0A5B7JFM5"/>
<keyword evidence="1" id="KW-0472">Membrane</keyword>
<evidence type="ECO:0000256" key="1">
    <source>
        <dbReference type="SAM" id="Phobius"/>
    </source>
</evidence>
<comment type="caution">
    <text evidence="2">The sequence shown here is derived from an EMBL/GenBank/DDBJ whole genome shotgun (WGS) entry which is preliminary data.</text>
</comment>
<protein>
    <submittedName>
        <fullName evidence="2">Uncharacterized protein</fullName>
    </submittedName>
</protein>
<keyword evidence="1" id="KW-0812">Transmembrane</keyword>
<keyword evidence="3" id="KW-1185">Reference proteome</keyword>
<evidence type="ECO:0000313" key="2">
    <source>
        <dbReference type="EMBL" id="MPC96811.1"/>
    </source>
</evidence>
<gene>
    <name evidence="2" type="ORF">E2C01_092090</name>
</gene>
<reference evidence="2 3" key="1">
    <citation type="submission" date="2019-05" db="EMBL/GenBank/DDBJ databases">
        <title>Another draft genome of Portunus trituberculatus and its Hox gene families provides insights of decapod evolution.</title>
        <authorList>
            <person name="Jeong J.-H."/>
            <person name="Song I."/>
            <person name="Kim S."/>
            <person name="Choi T."/>
            <person name="Kim D."/>
            <person name="Ryu S."/>
            <person name="Kim W."/>
        </authorList>
    </citation>
    <scope>NUCLEOTIDE SEQUENCE [LARGE SCALE GENOMIC DNA]</scope>
    <source>
        <tissue evidence="2">Muscle</tissue>
    </source>
</reference>
<proteinExistence type="predicted"/>
<dbReference type="EMBL" id="VSRR010107456">
    <property type="protein sequence ID" value="MPC96811.1"/>
    <property type="molecule type" value="Genomic_DNA"/>
</dbReference>
<accession>A0A5B7JFM5</accession>
<evidence type="ECO:0000313" key="3">
    <source>
        <dbReference type="Proteomes" id="UP000324222"/>
    </source>
</evidence>
<feature type="transmembrane region" description="Helical" evidence="1">
    <location>
        <begin position="20"/>
        <end position="45"/>
    </location>
</feature>